<dbReference type="EMBL" id="CP087880">
    <property type="protein sequence ID" value="UGS39476.1"/>
    <property type="molecule type" value="Genomic_DNA"/>
</dbReference>
<accession>A0ABY3S078</accession>
<evidence type="ECO:0000313" key="3">
    <source>
        <dbReference type="Proteomes" id="UP001199659"/>
    </source>
</evidence>
<feature type="chain" id="PRO_5046682033" description="Outer membrane protein" evidence="1">
    <location>
        <begin position="30"/>
        <end position="325"/>
    </location>
</feature>
<gene>
    <name evidence="2" type="ORF">G163CM_01530</name>
</gene>
<evidence type="ECO:0008006" key="4">
    <source>
        <dbReference type="Google" id="ProtNLM"/>
    </source>
</evidence>
<dbReference type="RefSeq" id="WP_231826522.1">
    <property type="nucleotide sequence ID" value="NZ_CP087880.1"/>
</dbReference>
<evidence type="ECO:0000256" key="1">
    <source>
        <dbReference type="SAM" id="SignalP"/>
    </source>
</evidence>
<name>A0ABY3S078_9ENTR</name>
<evidence type="ECO:0000313" key="2">
    <source>
        <dbReference type="EMBL" id="UGS39476.1"/>
    </source>
</evidence>
<feature type="signal peptide" evidence="1">
    <location>
        <begin position="1"/>
        <end position="29"/>
    </location>
</feature>
<protein>
    <recommendedName>
        <fullName evidence="4">Outer membrane protein</fullName>
    </recommendedName>
</protein>
<dbReference type="NCBIfam" id="NF040711">
    <property type="entry name" value="partner_SinI"/>
    <property type="match status" value="1"/>
</dbReference>
<proteinExistence type="predicted"/>
<reference evidence="2 3" key="1">
    <citation type="journal article" date="2022" name="Int. J. Syst. Evol. Microbiol.">
        <title>Pseudocitrobacter corydidari sp. nov., isolated from the Asian emerald cockroach Corydidarum magnifica.</title>
        <authorList>
            <person name="Guzman J."/>
            <person name="Poehlein A."/>
            <person name="Glaeser S.P."/>
            <person name="Schwengers O."/>
            <person name="Blom J."/>
            <person name="Hollensteiner J."/>
            <person name="Kampfer P."/>
            <person name="Vilcinskas A."/>
        </authorList>
    </citation>
    <scope>NUCLEOTIDE SEQUENCE [LARGE SCALE GENOMIC DNA]</scope>
    <source>
        <strain evidence="2">G163CM</strain>
    </source>
</reference>
<sequence length="325" mass="34924">MKQDKRRGLTRIALALALAGYCVTPLALAEDSAWIESGETNIFQGTIPWLYPVDEDEVTGAGRVTLTSDYQGTRPSGSTSDKRMYSGDKLTLSWAIGDTEGDVDLGTAGKDAKTIDTIRWMSYKDAQGGDPKELATKVTTYTLTDADRGRYIGIEITPTTQTGTPYVGTALHLYDVSNANGGGSDEDNVDPGPVVNQNLKVAIFVKDTSTNLINGNTPIQLGKTYVAKLYSDENKNGQYDAGTDVDVTANYDFRWVLSDTSDQLGTGGGIVNSSFDNQNLVIPATNDEARTNLNGPARDGKDALAIPTNGDGVQGYKLQIIYKHK</sequence>
<keyword evidence="3" id="KW-1185">Reference proteome</keyword>
<dbReference type="InterPro" id="IPR047745">
    <property type="entry name" value="SinI-like"/>
</dbReference>
<organism evidence="2 3">
    <name type="scientific">Pseudocitrobacter corydidari</name>
    <dbReference type="NCBI Taxonomy" id="2891570"/>
    <lineage>
        <taxon>Bacteria</taxon>
        <taxon>Pseudomonadati</taxon>
        <taxon>Pseudomonadota</taxon>
        <taxon>Gammaproteobacteria</taxon>
        <taxon>Enterobacterales</taxon>
        <taxon>Enterobacteriaceae</taxon>
        <taxon>Pseudocitrobacter</taxon>
    </lineage>
</organism>
<keyword evidence="1" id="KW-0732">Signal</keyword>
<dbReference type="Proteomes" id="UP001199659">
    <property type="component" value="Chromosome"/>
</dbReference>